<gene>
    <name evidence="1" type="ORF">CPB83DRAFT_331888</name>
</gene>
<sequence length="124" mass="14374">MRTLRLFDPVLTLVRLLAPNKRKPHYLQSPFHCSWFSRFKRALYDRLLSSQAGGIGFRQTLNSCYLYIQNSNVPRSFVQIPMTFFPVEIVGLFVEHLSDSDFPDGRKALQACMVVSRDFLLCAR</sequence>
<evidence type="ECO:0000313" key="2">
    <source>
        <dbReference type="Proteomes" id="UP000807306"/>
    </source>
</evidence>
<dbReference type="Proteomes" id="UP000807306">
    <property type="component" value="Unassembled WGS sequence"/>
</dbReference>
<organism evidence="1 2">
    <name type="scientific">Crepidotus variabilis</name>
    <dbReference type="NCBI Taxonomy" id="179855"/>
    <lineage>
        <taxon>Eukaryota</taxon>
        <taxon>Fungi</taxon>
        <taxon>Dikarya</taxon>
        <taxon>Basidiomycota</taxon>
        <taxon>Agaricomycotina</taxon>
        <taxon>Agaricomycetes</taxon>
        <taxon>Agaricomycetidae</taxon>
        <taxon>Agaricales</taxon>
        <taxon>Agaricineae</taxon>
        <taxon>Crepidotaceae</taxon>
        <taxon>Crepidotus</taxon>
    </lineage>
</organism>
<dbReference type="AlphaFoldDB" id="A0A9P6ES11"/>
<accession>A0A9P6ES11</accession>
<evidence type="ECO:0000313" key="1">
    <source>
        <dbReference type="EMBL" id="KAF9534360.1"/>
    </source>
</evidence>
<reference evidence="1" key="1">
    <citation type="submission" date="2020-11" db="EMBL/GenBank/DDBJ databases">
        <authorList>
            <consortium name="DOE Joint Genome Institute"/>
            <person name="Ahrendt S."/>
            <person name="Riley R."/>
            <person name="Andreopoulos W."/>
            <person name="Labutti K."/>
            <person name="Pangilinan J."/>
            <person name="Ruiz-Duenas F.J."/>
            <person name="Barrasa J.M."/>
            <person name="Sanchez-Garcia M."/>
            <person name="Camarero S."/>
            <person name="Miyauchi S."/>
            <person name="Serrano A."/>
            <person name="Linde D."/>
            <person name="Babiker R."/>
            <person name="Drula E."/>
            <person name="Ayuso-Fernandez I."/>
            <person name="Pacheco R."/>
            <person name="Padilla G."/>
            <person name="Ferreira P."/>
            <person name="Barriuso J."/>
            <person name="Kellner H."/>
            <person name="Castanera R."/>
            <person name="Alfaro M."/>
            <person name="Ramirez L."/>
            <person name="Pisabarro A.G."/>
            <person name="Kuo A."/>
            <person name="Tritt A."/>
            <person name="Lipzen A."/>
            <person name="He G."/>
            <person name="Yan M."/>
            <person name="Ng V."/>
            <person name="Cullen D."/>
            <person name="Martin F."/>
            <person name="Rosso M.-N."/>
            <person name="Henrissat B."/>
            <person name="Hibbett D."/>
            <person name="Martinez A.T."/>
            <person name="Grigoriev I.V."/>
        </authorList>
    </citation>
    <scope>NUCLEOTIDE SEQUENCE</scope>
    <source>
        <strain evidence="1">CBS 506.95</strain>
    </source>
</reference>
<name>A0A9P6ES11_9AGAR</name>
<dbReference type="EMBL" id="MU157826">
    <property type="protein sequence ID" value="KAF9534360.1"/>
    <property type="molecule type" value="Genomic_DNA"/>
</dbReference>
<protein>
    <submittedName>
        <fullName evidence="1">Uncharacterized protein</fullName>
    </submittedName>
</protein>
<proteinExistence type="predicted"/>
<comment type="caution">
    <text evidence="1">The sequence shown here is derived from an EMBL/GenBank/DDBJ whole genome shotgun (WGS) entry which is preliminary data.</text>
</comment>
<keyword evidence="2" id="KW-1185">Reference proteome</keyword>